<dbReference type="FunFam" id="3.40.50.1460:FF:000006">
    <property type="entry name" value="Legumain"/>
    <property type="match status" value="1"/>
</dbReference>
<dbReference type="Gene3D" id="1.10.132.130">
    <property type="match status" value="1"/>
</dbReference>
<evidence type="ECO:0000256" key="9">
    <source>
        <dbReference type="SAM" id="SignalP"/>
    </source>
</evidence>
<dbReference type="GO" id="GO:0004197">
    <property type="term" value="F:cysteine-type endopeptidase activity"/>
    <property type="evidence" value="ECO:0007669"/>
    <property type="project" value="UniProtKB-EC"/>
</dbReference>
<keyword evidence="4" id="KW-0645">Protease</keyword>
<dbReference type="InterPro" id="IPR048501">
    <property type="entry name" value="Legum_prodom"/>
</dbReference>
<evidence type="ECO:0000256" key="2">
    <source>
        <dbReference type="ARBA" id="ARBA00009941"/>
    </source>
</evidence>
<dbReference type="GO" id="GO:0051603">
    <property type="term" value="P:proteolysis involved in protein catabolic process"/>
    <property type="evidence" value="ECO:0007669"/>
    <property type="project" value="InterPro"/>
</dbReference>
<evidence type="ECO:0000259" key="10">
    <source>
        <dbReference type="Pfam" id="PF20985"/>
    </source>
</evidence>
<keyword evidence="7" id="KW-0788">Thiol protease</keyword>
<feature type="signal peptide" evidence="9">
    <location>
        <begin position="1"/>
        <end position="20"/>
    </location>
</feature>
<evidence type="ECO:0000256" key="8">
    <source>
        <dbReference type="PIRSR" id="PIRSR019663-1"/>
    </source>
</evidence>
<dbReference type="Pfam" id="PF20985">
    <property type="entry name" value="Legum_prodom"/>
    <property type="match status" value="1"/>
</dbReference>
<evidence type="ECO:0000256" key="7">
    <source>
        <dbReference type="ARBA" id="ARBA00022807"/>
    </source>
</evidence>
<dbReference type="InterPro" id="IPR046427">
    <property type="entry name" value="Legumain_prodom_sf"/>
</dbReference>
<accession>A0AAW1NQM5</accession>
<keyword evidence="5 9" id="KW-0732">Signal</keyword>
<dbReference type="EMBL" id="JALJOQ010000186">
    <property type="protein sequence ID" value="KAK9790770.1"/>
    <property type="molecule type" value="Genomic_DNA"/>
</dbReference>
<feature type="chain" id="PRO_5043788710" description="legumain" evidence="9">
    <location>
        <begin position="21"/>
        <end position="527"/>
    </location>
</feature>
<comment type="similarity">
    <text evidence="2">Belongs to the peptidase C13 family.</text>
</comment>
<protein>
    <recommendedName>
        <fullName evidence="3">legumain</fullName>
        <ecNumber evidence="3">3.4.22.34</ecNumber>
    </recommendedName>
</protein>
<dbReference type="Gene3D" id="3.40.50.1460">
    <property type="match status" value="1"/>
</dbReference>
<comment type="catalytic activity">
    <reaction evidence="1">
        <text>Hydrolysis of proteins and small molecule substrates at -Asn-|-Xaa- bonds.</text>
        <dbReference type="EC" id="3.4.22.34"/>
    </reaction>
</comment>
<dbReference type="PRINTS" id="PR00776">
    <property type="entry name" value="HEMOGLOBNASE"/>
</dbReference>
<reference evidence="11 12" key="1">
    <citation type="journal article" date="2024" name="Nat. Commun.">
        <title>Phylogenomics reveals the evolutionary origins of lichenization in chlorophyte algae.</title>
        <authorList>
            <person name="Puginier C."/>
            <person name="Libourel C."/>
            <person name="Otte J."/>
            <person name="Skaloud P."/>
            <person name="Haon M."/>
            <person name="Grisel S."/>
            <person name="Petersen M."/>
            <person name="Berrin J.G."/>
            <person name="Delaux P.M."/>
            <person name="Dal Grande F."/>
            <person name="Keller J."/>
        </authorList>
    </citation>
    <scope>NUCLEOTIDE SEQUENCE [LARGE SCALE GENOMIC DNA]</scope>
    <source>
        <strain evidence="11 12">SAG 2036</strain>
    </source>
</reference>
<evidence type="ECO:0000313" key="12">
    <source>
        <dbReference type="Proteomes" id="UP001465755"/>
    </source>
</evidence>
<sequence>MHIVLISVAVLALAGEHCHAAFLFPSKTAPMAFPNKPGSNFTGQDWALLIAGSGGWGNYRHQADVCHAYQVLSHGGLDDDHIVVMMADDLASNYMNPHPGKVFNKPGGHDVYKGVPLDYTGPNVNAETFLAVLEGDEHSAAILGTSGKVIKSGPKDRVFVYFADHGAPGILGMPFGPFLYADQLHKTLRRKAASKGFADMVMYIEACESGSIFEGLLDESQSIYVTTAANSHESSWGTYCPGMKPSPPQEFTTCLGDLYSVAFLENCDEQDLDKETLEKQYELVRLRTSNNYTYMQGSHVMQFGSLNIDEEPASDYLGYKIHPSGNGADGGAAPPALQESVPQRDADLLHLWTVYTRAPAAGGAKAKALQAFQAEVDRRATVDLAVRAAVGNLLSNATVMEMIQATYRNTNLLLPNLAVDNNANAAASAIEMFTTSALPRAAGTPLVDDWDCLRGMMNAWIATPGCTHLMDQYGMQYSRAFANLCNAGVSIAMMQNALQPVCSPQSSAMSDLAGSSIRAERPILSVS</sequence>
<feature type="active site" description="Nucleophile" evidence="8">
    <location>
        <position position="207"/>
    </location>
</feature>
<evidence type="ECO:0000256" key="3">
    <source>
        <dbReference type="ARBA" id="ARBA00012628"/>
    </source>
</evidence>
<organism evidence="11 12">
    <name type="scientific">Symbiochloris irregularis</name>
    <dbReference type="NCBI Taxonomy" id="706552"/>
    <lineage>
        <taxon>Eukaryota</taxon>
        <taxon>Viridiplantae</taxon>
        <taxon>Chlorophyta</taxon>
        <taxon>core chlorophytes</taxon>
        <taxon>Trebouxiophyceae</taxon>
        <taxon>Trebouxiales</taxon>
        <taxon>Trebouxiaceae</taxon>
        <taxon>Symbiochloris</taxon>
    </lineage>
</organism>
<keyword evidence="6" id="KW-0378">Hydrolase</keyword>
<dbReference type="PIRSF" id="PIRSF019663">
    <property type="entry name" value="Legumain"/>
    <property type="match status" value="1"/>
</dbReference>
<dbReference type="PIRSF" id="PIRSF500139">
    <property type="entry name" value="AE"/>
    <property type="match status" value="1"/>
</dbReference>
<feature type="active site" evidence="8">
    <location>
        <position position="165"/>
    </location>
</feature>
<gene>
    <name evidence="11" type="ORF">WJX73_004252</name>
</gene>
<name>A0AAW1NQM5_9CHLO</name>
<evidence type="ECO:0000313" key="11">
    <source>
        <dbReference type="EMBL" id="KAK9790770.1"/>
    </source>
</evidence>
<evidence type="ECO:0000256" key="4">
    <source>
        <dbReference type="ARBA" id="ARBA00022670"/>
    </source>
</evidence>
<dbReference type="GO" id="GO:0006624">
    <property type="term" value="P:vacuolar protein processing"/>
    <property type="evidence" value="ECO:0007669"/>
    <property type="project" value="TreeGrafter"/>
</dbReference>
<dbReference type="EC" id="3.4.22.34" evidence="3"/>
<proteinExistence type="inferred from homology"/>
<dbReference type="InterPro" id="IPR001096">
    <property type="entry name" value="Peptidase_C13"/>
</dbReference>
<evidence type="ECO:0000256" key="5">
    <source>
        <dbReference type="ARBA" id="ARBA00022729"/>
    </source>
</evidence>
<dbReference type="Proteomes" id="UP001465755">
    <property type="component" value="Unassembled WGS sequence"/>
</dbReference>
<dbReference type="PANTHER" id="PTHR12000:SF42">
    <property type="entry name" value="LEGUMAIN"/>
    <property type="match status" value="1"/>
</dbReference>
<dbReference type="InterPro" id="IPR043577">
    <property type="entry name" value="AE"/>
</dbReference>
<dbReference type="Pfam" id="PF01650">
    <property type="entry name" value="Peptidase_C13"/>
    <property type="match status" value="1"/>
</dbReference>
<evidence type="ECO:0000256" key="6">
    <source>
        <dbReference type="ARBA" id="ARBA00022801"/>
    </source>
</evidence>
<comment type="caution">
    <text evidence="11">The sequence shown here is derived from an EMBL/GenBank/DDBJ whole genome shotgun (WGS) entry which is preliminary data.</text>
</comment>
<feature type="domain" description="Legumain prodomain" evidence="10">
    <location>
        <begin position="440"/>
        <end position="502"/>
    </location>
</feature>
<keyword evidence="12" id="KW-1185">Reference proteome</keyword>
<dbReference type="AlphaFoldDB" id="A0AAW1NQM5"/>
<dbReference type="PANTHER" id="PTHR12000">
    <property type="entry name" value="HEMOGLOBINASE FAMILY MEMBER"/>
    <property type="match status" value="1"/>
</dbReference>
<evidence type="ECO:0000256" key="1">
    <source>
        <dbReference type="ARBA" id="ARBA00000810"/>
    </source>
</evidence>
<dbReference type="GO" id="GO:0005773">
    <property type="term" value="C:vacuole"/>
    <property type="evidence" value="ECO:0007669"/>
    <property type="project" value="GOC"/>
</dbReference>